<keyword evidence="8 9" id="KW-0175">Coiled coil</keyword>
<evidence type="ECO:0000256" key="10">
    <source>
        <dbReference type="SAM" id="MobiDB-lite"/>
    </source>
</evidence>
<feature type="compositionally biased region" description="Polar residues" evidence="10">
    <location>
        <begin position="494"/>
        <end position="505"/>
    </location>
</feature>
<name>A0A8C4T2G9_ERPCA</name>
<comment type="subcellular location">
    <subcellularLocation>
        <location evidence="1">Cytoplasm</location>
    </subcellularLocation>
</comment>
<dbReference type="PANTHER" id="PTHR13944:SF22">
    <property type="entry name" value="RHO GUANINE NUCLEOTIDE EXCHANGE FACTOR 28"/>
    <property type="match status" value="1"/>
</dbReference>
<keyword evidence="15" id="KW-1185">Reference proteome</keyword>
<dbReference type="SUPFAM" id="SSF50729">
    <property type="entry name" value="PH domain-like"/>
    <property type="match status" value="1"/>
</dbReference>
<dbReference type="GO" id="GO:0005085">
    <property type="term" value="F:guanyl-nucleotide exchange factor activity"/>
    <property type="evidence" value="ECO:0007669"/>
    <property type="project" value="UniProtKB-KW"/>
</dbReference>
<evidence type="ECO:0000256" key="2">
    <source>
        <dbReference type="ARBA" id="ARBA00022490"/>
    </source>
</evidence>
<dbReference type="PROSITE" id="PS50081">
    <property type="entry name" value="ZF_DAG_PE_2"/>
    <property type="match status" value="1"/>
</dbReference>
<dbReference type="InterPro" id="IPR041020">
    <property type="entry name" value="PH_16"/>
</dbReference>
<dbReference type="FunFam" id="1.20.900.10:FF:000004">
    <property type="entry name" value="Rho guanine nucleotide exchange factor 2"/>
    <property type="match status" value="1"/>
</dbReference>
<feature type="domain" description="PH" evidence="11">
    <location>
        <begin position="871"/>
        <end position="973"/>
    </location>
</feature>
<dbReference type="Gene3D" id="1.20.900.10">
    <property type="entry name" value="Dbl homology (DH) domain"/>
    <property type="match status" value="1"/>
</dbReference>
<evidence type="ECO:0000256" key="4">
    <source>
        <dbReference type="ARBA" id="ARBA00022658"/>
    </source>
</evidence>
<feature type="coiled-coil region" evidence="9">
    <location>
        <begin position="1214"/>
        <end position="1308"/>
    </location>
</feature>
<reference evidence="14" key="3">
    <citation type="submission" date="2025-09" db="UniProtKB">
        <authorList>
            <consortium name="Ensembl"/>
        </authorList>
    </citation>
    <scope>IDENTIFICATION</scope>
</reference>
<dbReference type="CDD" id="cd14680">
    <property type="entry name" value="PH_p190RhoGEF"/>
    <property type="match status" value="1"/>
</dbReference>
<evidence type="ECO:0000256" key="5">
    <source>
        <dbReference type="ARBA" id="ARBA00022723"/>
    </source>
</evidence>
<evidence type="ECO:0000313" key="14">
    <source>
        <dbReference type="Ensembl" id="ENSECRP00000023169.1"/>
    </source>
</evidence>
<organism evidence="14 15">
    <name type="scientific">Erpetoichthys calabaricus</name>
    <name type="common">Rope fish</name>
    <name type="synonym">Calamoichthys calabaricus</name>
    <dbReference type="NCBI Taxonomy" id="27687"/>
    <lineage>
        <taxon>Eukaryota</taxon>
        <taxon>Metazoa</taxon>
        <taxon>Chordata</taxon>
        <taxon>Craniata</taxon>
        <taxon>Vertebrata</taxon>
        <taxon>Euteleostomi</taxon>
        <taxon>Actinopterygii</taxon>
        <taxon>Polypteriformes</taxon>
        <taxon>Polypteridae</taxon>
        <taxon>Erpetoichthys</taxon>
    </lineage>
</organism>
<dbReference type="SMART" id="SM00233">
    <property type="entry name" value="PH"/>
    <property type="match status" value="1"/>
</dbReference>
<dbReference type="GeneTree" id="ENSGT00940000155831"/>
<evidence type="ECO:0000259" key="11">
    <source>
        <dbReference type="PROSITE" id="PS50003"/>
    </source>
</evidence>
<evidence type="ECO:0000256" key="6">
    <source>
        <dbReference type="ARBA" id="ARBA00022771"/>
    </source>
</evidence>
<feature type="region of interest" description="Disordered" evidence="10">
    <location>
        <begin position="215"/>
        <end position="277"/>
    </location>
</feature>
<dbReference type="FunFam" id="2.30.29.30:FF:000021">
    <property type="entry name" value="Rho guanine nucleotide exchange factor 2"/>
    <property type="match status" value="1"/>
</dbReference>
<evidence type="ECO:0000313" key="15">
    <source>
        <dbReference type="Proteomes" id="UP000694620"/>
    </source>
</evidence>
<evidence type="ECO:0000256" key="9">
    <source>
        <dbReference type="SAM" id="Coils"/>
    </source>
</evidence>
<dbReference type="InterPro" id="IPR000219">
    <property type="entry name" value="DH_dom"/>
</dbReference>
<evidence type="ECO:0000256" key="1">
    <source>
        <dbReference type="ARBA" id="ARBA00004496"/>
    </source>
</evidence>
<dbReference type="Ensembl" id="ENSECRT00000023672.1">
    <property type="protein sequence ID" value="ENSECRP00000023169.1"/>
    <property type="gene ID" value="ENSECRG00000015680.1"/>
</dbReference>
<dbReference type="InterPro" id="IPR002219">
    <property type="entry name" value="PKC_DAG/PE"/>
</dbReference>
<dbReference type="PANTHER" id="PTHR13944">
    <property type="entry name" value="AGAP007712-PA"/>
    <property type="match status" value="1"/>
</dbReference>
<protein>
    <submittedName>
        <fullName evidence="14">Rho guanine nucleotide exchange factor 28</fullName>
    </submittedName>
</protein>
<dbReference type="PROSITE" id="PS00479">
    <property type="entry name" value="ZF_DAG_PE_1"/>
    <property type="match status" value="1"/>
</dbReference>
<reference evidence="14" key="2">
    <citation type="submission" date="2025-08" db="UniProtKB">
        <authorList>
            <consortium name="Ensembl"/>
        </authorList>
    </citation>
    <scope>IDENTIFICATION</scope>
</reference>
<evidence type="ECO:0000256" key="8">
    <source>
        <dbReference type="ARBA" id="ARBA00023054"/>
    </source>
</evidence>
<sequence>MERTIESSIEFLRKNLKDNNFLRELEIQKPDWLENKVQNEDLKTKCIQVQDFLHDGNDGNHEQLNNALMPLVNDKDGEMAELGEDNSSSLSDAFKKNKDRPTFSAAARLSAMLNAKDEIYANSMVVEQVNDLNIKYSSHEINSGAVQEEKYASDQGEMYHQQSADQILEEMPSTSNHNLGHFHENMDLTDRDTNTEIVPPISPVNLALQRLNMTHRPHGFNQGGSQCDSKINKQSHSCDGLDGNSEEEDNVEGSLPFDASPSPKSTPVQQTSSGDELDYFEISPEYSGNRNRSISSANKAFAKELMESGLRLRSYSYSSPKVSMTMPSFIRDSGAASHTEDGVFNHSGRSLLQALSLSKSVSLLHPGKHRTYSLPEHPKEKRIEEEEWDKYIIPSKTESEKYKVSRTFSFLKNRMSGKRDKKGKNKEKDGKDKLIHGHQFVSGSFSGPTLCLVCDKTIVGKELFQCSNCTINIHKHCKESVAPCIRRLSTSIKNKPVTTPQSSSAKDVPLPSPPTNSWSSTIPIGISKDTRRESYSQNNLHSKNVFGPSVDRKSNDIMDSDVDNNSAKSWSQSEEMLQVFGTSPSTDTFPLEDMIDSPLRNDFMADSVEYEAESWSLAVEPEFCSKQEKSIIKRQDVIYELMQTEMHHIQTLMIMSEIFRKGMKEEVQLDHCIVDRIFPCLDELFEIHKGFFSSMTERRQESMTEDSDRNFVIDRIGDILLQQFSEESAVRMKLVYGEFCSHHIDAVNFFKELQQQNKKFNSFIKQQSNNFLVRRREIPECILLVTQRLTKYPVLLERILKYSKEGSDEHADLTKSLGLVKDIIAAVDLKVNEYEKEQKLLEILSKIDNKTFARLKKGNFRKHDLMNRKRVLHHEGVVFWKTATGRLKDILALLLTDVLIFLQEKDQKYVFAAVDQKPPVIPLQKLIVREVANEERGMFLISASTSGPEMYEIHTNTKEERNTWMRLIREAVESCPQEEDKEGETEEDRQMAEARIQKIHKFQENLHSHDEQICQSLEEKLNIYSKLTALDFPCQPVSEHHLLIKPDPEEVPQAAALLTTAIKEVEKLLSTLTLESFCSDESIGVSDSSVKLKDSESCESIPEFPHESIKLNAQSSSSLTSEFEVREGELSYPDQYVSHALNEFQPGDLNHLELKVAQSVQSLLQLIYSLQAAVTIQDSCFEIQKLLLQETERLPRYFCGRGNHLLEQGRQRNMEKHREEMASVQQLQSQLRQEQQRWERECSQHQRQQVELDNELEQRERNCVLQTEQLRRDREDLENQLKEYQQNLERLREGQQLVEKDREELDKQQAMLHGWKHKRQSSLPVMIAFPLAKTQVPSHTRKESLDVHGCGSIFVNEAAFQMSLNNHPQSSTSVPPDTPSVHNSLNSLIAQANNIVSDHRIEHLYQPQMSNSANAWPSCTQQWIPTHPVTPLRGDLAEPNNDISGHMVDANQSMPGQSVASSLSQQFSQSSAVKLQINQQTYISVEPENGLDGSEENIVYL</sequence>
<dbReference type="InterPro" id="IPR001849">
    <property type="entry name" value="PH_domain"/>
</dbReference>
<accession>A0A8C4T2G9</accession>
<dbReference type="CDD" id="cd20876">
    <property type="entry name" value="C1_p190RhoGEF"/>
    <property type="match status" value="1"/>
</dbReference>
<feature type="domain" description="Phorbol-ester/DAG-type" evidence="13">
    <location>
        <begin position="437"/>
        <end position="484"/>
    </location>
</feature>
<dbReference type="InterPro" id="IPR011993">
    <property type="entry name" value="PH-like_dom_sf"/>
</dbReference>
<keyword evidence="5" id="KW-0479">Metal-binding</keyword>
<dbReference type="Pfam" id="PF17838">
    <property type="entry name" value="PH_16"/>
    <property type="match status" value="1"/>
</dbReference>
<dbReference type="InterPro" id="IPR046349">
    <property type="entry name" value="C1-like_sf"/>
</dbReference>
<dbReference type="Pfam" id="PF00130">
    <property type="entry name" value="C1_1"/>
    <property type="match status" value="1"/>
</dbReference>
<feature type="compositionally biased region" description="Polar residues" evidence="10">
    <location>
        <begin position="223"/>
        <end position="237"/>
    </location>
</feature>
<keyword evidence="7" id="KW-0862">Zinc</keyword>
<dbReference type="InterPro" id="IPR037819">
    <property type="entry name" value="ARHGEF28_PH"/>
</dbReference>
<dbReference type="SMART" id="SM00325">
    <property type="entry name" value="RhoGEF"/>
    <property type="match status" value="1"/>
</dbReference>
<evidence type="ECO:0000259" key="12">
    <source>
        <dbReference type="PROSITE" id="PS50010"/>
    </source>
</evidence>
<proteinExistence type="predicted"/>
<feature type="domain" description="DH" evidence="12">
    <location>
        <begin position="633"/>
        <end position="830"/>
    </location>
</feature>
<dbReference type="InterPro" id="IPR051632">
    <property type="entry name" value="Rho_GEF"/>
</dbReference>
<keyword evidence="3" id="KW-0597">Phosphoprotein</keyword>
<dbReference type="Gene3D" id="2.30.29.30">
    <property type="entry name" value="Pleckstrin-homology domain (PH domain)/Phosphotyrosine-binding domain (PTB)"/>
    <property type="match status" value="1"/>
</dbReference>
<evidence type="ECO:0000256" key="7">
    <source>
        <dbReference type="ARBA" id="ARBA00022833"/>
    </source>
</evidence>
<dbReference type="CDD" id="cd00160">
    <property type="entry name" value="RhoGEF"/>
    <property type="match status" value="1"/>
</dbReference>
<feature type="region of interest" description="Disordered" evidence="10">
    <location>
        <begin position="494"/>
        <end position="555"/>
    </location>
</feature>
<dbReference type="Pfam" id="PF00621">
    <property type="entry name" value="RhoGEF"/>
    <property type="match status" value="1"/>
</dbReference>
<reference evidence="14" key="1">
    <citation type="submission" date="2021-06" db="EMBL/GenBank/DDBJ databases">
        <authorList>
            <consortium name="Wellcome Sanger Institute Data Sharing"/>
        </authorList>
    </citation>
    <scope>NUCLEOTIDE SEQUENCE [LARGE SCALE GENOMIC DNA]</scope>
</reference>
<keyword evidence="6" id="KW-0863">Zinc-finger</keyword>
<evidence type="ECO:0000259" key="13">
    <source>
        <dbReference type="PROSITE" id="PS50081"/>
    </source>
</evidence>
<keyword evidence="4" id="KW-0344">Guanine-nucleotide releasing factor</keyword>
<dbReference type="SUPFAM" id="SSF48065">
    <property type="entry name" value="DBL homology domain (DH-domain)"/>
    <property type="match status" value="1"/>
</dbReference>
<gene>
    <name evidence="14" type="primary">ARHGEF28</name>
    <name evidence="14" type="synonym">arhgef28a</name>
</gene>
<dbReference type="GO" id="GO:0008270">
    <property type="term" value="F:zinc ion binding"/>
    <property type="evidence" value="ECO:0007669"/>
    <property type="project" value="UniProtKB-KW"/>
</dbReference>
<dbReference type="PROSITE" id="PS50003">
    <property type="entry name" value="PH_DOMAIN"/>
    <property type="match status" value="1"/>
</dbReference>
<dbReference type="Proteomes" id="UP000694620">
    <property type="component" value="Chromosome 7"/>
</dbReference>
<dbReference type="GO" id="GO:0005737">
    <property type="term" value="C:cytoplasm"/>
    <property type="evidence" value="ECO:0007669"/>
    <property type="project" value="UniProtKB-SubCell"/>
</dbReference>
<dbReference type="SUPFAM" id="SSF57889">
    <property type="entry name" value="Cysteine-rich domain"/>
    <property type="match status" value="1"/>
</dbReference>
<keyword evidence="2" id="KW-0963">Cytoplasm</keyword>
<dbReference type="InterPro" id="IPR035899">
    <property type="entry name" value="DBL_dom_sf"/>
</dbReference>
<dbReference type="Gene3D" id="3.30.60.20">
    <property type="match status" value="1"/>
</dbReference>
<evidence type="ECO:0000256" key="3">
    <source>
        <dbReference type="ARBA" id="ARBA00022553"/>
    </source>
</evidence>
<dbReference type="GO" id="GO:0035023">
    <property type="term" value="P:regulation of Rho protein signal transduction"/>
    <property type="evidence" value="ECO:0007669"/>
    <property type="project" value="TreeGrafter"/>
</dbReference>
<feature type="compositionally biased region" description="Polar residues" evidence="10">
    <location>
        <begin position="262"/>
        <end position="274"/>
    </location>
</feature>
<dbReference type="PROSITE" id="PS50010">
    <property type="entry name" value="DH_2"/>
    <property type="match status" value="1"/>
</dbReference>
<dbReference type="SMART" id="SM00109">
    <property type="entry name" value="C1"/>
    <property type="match status" value="1"/>
</dbReference>